<protein>
    <submittedName>
        <fullName evidence="1">Uncharacterized protein</fullName>
    </submittedName>
</protein>
<sequence length="81" mass="9219">MFLTASVLYVPDAYVSLTQYFVVTQVTCCTGERLALVLVDKPIIDDRLKVLESADYTSHNIELLWYKIGEIADSYNKYCST</sequence>
<reference evidence="1" key="1">
    <citation type="submission" date="2018-08" db="EMBL/GenBank/DDBJ databases">
        <title>Genetic characterization of an alphabaculovirus causing tiger band disease in the oak tasar silkworm, Antheraea proylei.</title>
        <authorList>
            <person name="Tourangbam S."/>
            <person name="Malcolm F.J."/>
            <person name="Luikham R."/>
            <person name="Kshetrimayum M."/>
            <person name="Yumnam R."/>
            <person name="Rajkumari L."/>
        </authorList>
    </citation>
    <scope>NUCLEOTIDE SEQUENCE</scope>
    <source>
        <strain evidence="1">TkhulenIBD</strain>
    </source>
</reference>
<gene>
    <name evidence="1" type="primary">ORF40</name>
</gene>
<evidence type="ECO:0000313" key="1">
    <source>
        <dbReference type="EMBL" id="AYW35385.1"/>
    </source>
</evidence>
<dbReference type="InterPro" id="IPR012428">
    <property type="entry name" value="AcMNPV_Orf117"/>
</dbReference>
<accession>A0A3G5EAZ0</accession>
<proteinExistence type="predicted"/>
<organism evidence="1">
    <name type="scientific">Antheraea proylei nucleopolyhedrovirus</name>
    <dbReference type="NCBI Taxonomy" id="2126611"/>
    <lineage>
        <taxon>Viruses</taxon>
        <taxon>Viruses incertae sedis</taxon>
        <taxon>Naldaviricetes</taxon>
        <taxon>Lefavirales</taxon>
        <taxon>Baculoviridae</taxon>
        <taxon>Alphabaculovirus</taxon>
        <taxon>Alphabaculovirus anpernyi</taxon>
    </lineage>
</organism>
<name>A0A3G5EAZ0_NPVAP</name>
<dbReference type="Pfam" id="PF07785">
    <property type="entry name" value="DUF1623"/>
    <property type="match status" value="1"/>
</dbReference>
<dbReference type="EMBL" id="MH797002">
    <property type="protein sequence ID" value="AYW35385.1"/>
    <property type="molecule type" value="Genomic_DNA"/>
</dbReference>